<evidence type="ECO:0000256" key="1">
    <source>
        <dbReference type="SAM" id="Coils"/>
    </source>
</evidence>
<gene>
    <name evidence="3" type="ORF">DFH07DRAFT_972749</name>
</gene>
<feature type="domain" description="F-box" evidence="2">
    <location>
        <begin position="58"/>
        <end position="123"/>
    </location>
</feature>
<dbReference type="Proteomes" id="UP001215280">
    <property type="component" value="Unassembled WGS sequence"/>
</dbReference>
<dbReference type="InterPro" id="IPR001810">
    <property type="entry name" value="F-box_dom"/>
</dbReference>
<organism evidence="3 4">
    <name type="scientific">Mycena maculata</name>
    <dbReference type="NCBI Taxonomy" id="230809"/>
    <lineage>
        <taxon>Eukaryota</taxon>
        <taxon>Fungi</taxon>
        <taxon>Dikarya</taxon>
        <taxon>Basidiomycota</taxon>
        <taxon>Agaricomycotina</taxon>
        <taxon>Agaricomycetes</taxon>
        <taxon>Agaricomycetidae</taxon>
        <taxon>Agaricales</taxon>
        <taxon>Marasmiineae</taxon>
        <taxon>Mycenaceae</taxon>
        <taxon>Mycena</taxon>
    </lineage>
</organism>
<feature type="coiled-coil region" evidence="1">
    <location>
        <begin position="19"/>
        <end position="46"/>
    </location>
</feature>
<keyword evidence="4" id="KW-1185">Reference proteome</keyword>
<dbReference type="Gene3D" id="1.20.1280.50">
    <property type="match status" value="1"/>
</dbReference>
<reference evidence="3" key="1">
    <citation type="submission" date="2023-03" db="EMBL/GenBank/DDBJ databases">
        <title>Massive genome expansion in bonnet fungi (Mycena s.s.) driven by repeated elements and novel gene families across ecological guilds.</title>
        <authorList>
            <consortium name="Lawrence Berkeley National Laboratory"/>
            <person name="Harder C.B."/>
            <person name="Miyauchi S."/>
            <person name="Viragh M."/>
            <person name="Kuo A."/>
            <person name="Thoen E."/>
            <person name="Andreopoulos B."/>
            <person name="Lu D."/>
            <person name="Skrede I."/>
            <person name="Drula E."/>
            <person name="Henrissat B."/>
            <person name="Morin E."/>
            <person name="Kohler A."/>
            <person name="Barry K."/>
            <person name="LaButti K."/>
            <person name="Morin E."/>
            <person name="Salamov A."/>
            <person name="Lipzen A."/>
            <person name="Mereny Z."/>
            <person name="Hegedus B."/>
            <person name="Baldrian P."/>
            <person name="Stursova M."/>
            <person name="Weitz H."/>
            <person name="Taylor A."/>
            <person name="Grigoriev I.V."/>
            <person name="Nagy L.G."/>
            <person name="Martin F."/>
            <person name="Kauserud H."/>
        </authorList>
    </citation>
    <scope>NUCLEOTIDE SEQUENCE</scope>
    <source>
        <strain evidence="3">CBHHK188m</strain>
    </source>
</reference>
<keyword evidence="1" id="KW-0175">Coiled coil</keyword>
<evidence type="ECO:0000313" key="4">
    <source>
        <dbReference type="Proteomes" id="UP001215280"/>
    </source>
</evidence>
<dbReference type="Pfam" id="PF12937">
    <property type="entry name" value="F-box-like"/>
    <property type="match status" value="1"/>
</dbReference>
<accession>A0AAD7HG23</accession>
<comment type="caution">
    <text evidence="3">The sequence shown here is derived from an EMBL/GenBank/DDBJ whole genome shotgun (WGS) entry which is preliminary data.</text>
</comment>
<evidence type="ECO:0000313" key="3">
    <source>
        <dbReference type="EMBL" id="KAJ7719989.1"/>
    </source>
</evidence>
<dbReference type="EMBL" id="JARJLG010000285">
    <property type="protein sequence ID" value="KAJ7719989.1"/>
    <property type="molecule type" value="Genomic_DNA"/>
</dbReference>
<protein>
    <recommendedName>
        <fullName evidence="2">F-box domain-containing protein</fullName>
    </recommendedName>
</protein>
<name>A0AAD7HG23_9AGAR</name>
<evidence type="ECO:0000259" key="2">
    <source>
        <dbReference type="Pfam" id="PF12937"/>
    </source>
</evidence>
<sequence length="506" mass="57494">MPPETSWFRSVISDAPEELARYDAEIERLQKILDKLAAERARLESYGDQCRAIFAPVRRLPTEMLVEIFDMCAPPNTELLLEDDTPSGELGRLAKQHLFHLSQVCARWHDVAMGTPRLWSTIVAAVPLWHGTAAGRLLDRLQYSLAQGGAHPLSVHVAVDRDANEIPVLSSLEKYAHRWRELYLWISLESFQFLTGAKGNLPLLEVLYIAVQGDRAFDVDIFEVAQRLQFVTFTGKASRIPKFPWAQIEEFRYRYVLDEPADLFNALNLMANMSPDTVFSFNMNLSHIELPVGLPTIVSNVTYLTVLLIVSPDRNQATEVLGEIFQALTLPQLKQLDFQRDWNDPPPFWHQAQFLAFAARSALHGTLIELEIHVPIADEELLDCLEVLPLLTDLIISDYGGERILITDNLLRRLTRKADDTAPLVPALQFFCMTALFRFTDDVYWDFLISRLPPEKTDEPFQARVWWLSGHEREFGPEMCERIAGLVEGGVLGFETGQDPSEPVVI</sequence>
<dbReference type="AlphaFoldDB" id="A0AAD7HG23"/>
<proteinExistence type="predicted"/>